<keyword evidence="3 5" id="KW-0520">NAD</keyword>
<dbReference type="NCBIfam" id="NF008869">
    <property type="entry name" value="PRK11904.1"/>
    <property type="match status" value="1"/>
</dbReference>
<dbReference type="EMBL" id="BAABBO010000005">
    <property type="protein sequence ID" value="GAA3953778.1"/>
    <property type="molecule type" value="Genomic_DNA"/>
</dbReference>
<dbReference type="SUPFAM" id="SSF53720">
    <property type="entry name" value="ALDH-like"/>
    <property type="match status" value="1"/>
</dbReference>
<comment type="similarity">
    <text evidence="5">In the N-terminal section; belongs to the proline dehydrogenase family.</text>
</comment>
<keyword evidence="11" id="KW-1185">Reference proteome</keyword>
<protein>
    <recommendedName>
        <fullName evidence="5">Bifunctional protein PutA</fullName>
    </recommendedName>
    <domain>
        <recommendedName>
            <fullName evidence="5">Proline dehydrogenase</fullName>
            <ecNumber evidence="5">1.5.5.2</ecNumber>
        </recommendedName>
        <alternativeName>
            <fullName evidence="5">Proline oxidase</fullName>
        </alternativeName>
    </domain>
    <domain>
        <recommendedName>
            <fullName evidence="5">Delta-1-pyrroline-5-carboxylate dehydrogenase</fullName>
            <shortName evidence="5">P5C dehydrogenase</shortName>
            <ecNumber evidence="5">1.2.1.88</ecNumber>
        </recommendedName>
        <alternativeName>
            <fullName evidence="5">L-glutamate gamma-semialdehyde dehydrogenase</fullName>
        </alternativeName>
    </domain>
</protein>
<keyword evidence="5" id="KW-0274">FAD</keyword>
<evidence type="ECO:0000259" key="6">
    <source>
        <dbReference type="Pfam" id="PF00171"/>
    </source>
</evidence>
<reference evidence="11" key="1">
    <citation type="journal article" date="2019" name="Int. J. Syst. Evol. Microbiol.">
        <title>The Global Catalogue of Microorganisms (GCM) 10K type strain sequencing project: providing services to taxonomists for standard genome sequencing and annotation.</title>
        <authorList>
            <consortium name="The Broad Institute Genomics Platform"/>
            <consortium name="The Broad Institute Genome Sequencing Center for Infectious Disease"/>
            <person name="Wu L."/>
            <person name="Ma J."/>
        </authorList>
    </citation>
    <scope>NUCLEOTIDE SEQUENCE [LARGE SCALE GENOMIC DNA]</scope>
    <source>
        <strain evidence="11">JCM 17555</strain>
    </source>
</reference>
<dbReference type="InterPro" id="IPR016161">
    <property type="entry name" value="Ald_DH/histidinol_DH"/>
</dbReference>
<evidence type="ECO:0000256" key="1">
    <source>
        <dbReference type="ARBA" id="ARBA00004786"/>
    </source>
</evidence>
<dbReference type="InterPro" id="IPR002872">
    <property type="entry name" value="Proline_DH_dom"/>
</dbReference>
<name>A0ABP7NTF3_9GAMM</name>
<dbReference type="InterPro" id="IPR015590">
    <property type="entry name" value="Aldehyde_DH_dom"/>
</dbReference>
<keyword evidence="2 5" id="KW-0560">Oxidoreductase</keyword>
<keyword evidence="5" id="KW-0804">Transcription</keyword>
<keyword evidence="5" id="KW-0285">Flavoprotein</keyword>
<dbReference type="InterPro" id="IPR024089">
    <property type="entry name" value="PRODH_PutA_dom_I/II"/>
</dbReference>
<dbReference type="InterPro" id="IPR025703">
    <property type="entry name" value="Bifunct_PutA"/>
</dbReference>
<keyword evidence="5" id="KW-0678">Repressor</keyword>
<dbReference type="InterPro" id="IPR016163">
    <property type="entry name" value="Ald_DH_C"/>
</dbReference>
<evidence type="ECO:0000259" key="9">
    <source>
        <dbReference type="Pfam" id="PF18327"/>
    </source>
</evidence>
<dbReference type="InterPro" id="IPR041349">
    <property type="entry name" value="PRODH"/>
</dbReference>
<proteinExistence type="inferred from homology"/>
<comment type="catalytic activity">
    <reaction evidence="4 5">
        <text>L-glutamate 5-semialdehyde + NAD(+) + H2O = L-glutamate + NADH + 2 H(+)</text>
        <dbReference type="Rhea" id="RHEA:30235"/>
        <dbReference type="ChEBI" id="CHEBI:15377"/>
        <dbReference type="ChEBI" id="CHEBI:15378"/>
        <dbReference type="ChEBI" id="CHEBI:29985"/>
        <dbReference type="ChEBI" id="CHEBI:57540"/>
        <dbReference type="ChEBI" id="CHEBI:57945"/>
        <dbReference type="ChEBI" id="CHEBI:58066"/>
        <dbReference type="EC" id="1.2.1.88"/>
    </reaction>
</comment>
<dbReference type="Proteomes" id="UP001501337">
    <property type="component" value="Unassembled WGS sequence"/>
</dbReference>
<dbReference type="SUPFAM" id="SSF81935">
    <property type="entry name" value="N-terminal domain of bifunctional PutA protein"/>
    <property type="match status" value="1"/>
</dbReference>
<dbReference type="PANTHER" id="PTHR42862">
    <property type="entry name" value="DELTA-1-PYRROLINE-5-CARBOXYLATE DEHYDROGENASE 1, ISOFORM A-RELATED"/>
    <property type="match status" value="1"/>
</dbReference>
<dbReference type="InterPro" id="IPR016162">
    <property type="entry name" value="Ald_DH_N"/>
</dbReference>
<dbReference type="RefSeq" id="WP_344804075.1">
    <property type="nucleotide sequence ID" value="NZ_BAABBO010000005.1"/>
</dbReference>
<evidence type="ECO:0000259" key="7">
    <source>
        <dbReference type="Pfam" id="PF01619"/>
    </source>
</evidence>
<feature type="domain" description="Proline dehydrogenase" evidence="7">
    <location>
        <begin position="195"/>
        <end position="518"/>
    </location>
</feature>
<evidence type="ECO:0000313" key="10">
    <source>
        <dbReference type="EMBL" id="GAA3953778.1"/>
    </source>
</evidence>
<dbReference type="CDD" id="cd07125">
    <property type="entry name" value="ALDH_PutA-P5CDH"/>
    <property type="match status" value="1"/>
</dbReference>
<comment type="function">
    <text evidence="5">Oxidizes proline to glutamate for use as a carbon and nitrogen source.</text>
</comment>
<dbReference type="PIRSF" id="PIRSF000197">
    <property type="entry name" value="Bifunct_PutA"/>
    <property type="match status" value="1"/>
</dbReference>
<dbReference type="Gene3D" id="3.20.20.220">
    <property type="match status" value="1"/>
</dbReference>
<dbReference type="EC" id="1.2.1.88" evidence="5"/>
<sequence>MAELAKHGYSRGNTLDKLWQAIVAHYDVDEPSYVTELIGALDTSSAHLASIQTAAESLVKNVRAQDSSIHMVDALLQEYSLDTQEGVLLMCLAEALMRIPDKATADALIKDRLSTADWQKHVGHSGSTLVNASTWGLLLTGKVVKLDSNIEDSPSGVLGRLVKKSGEPVIRGAMNQAMKIMGKQFVLGRTIEEALDNSRKPRKQGYTYSFDMLGEAAMTAHDAKRYLQSYINAIQASGRDNAKNSGEAESINKAAGSAYAEAMNVHGQTSISIKLSALHPRYEAAQEDRVLTELYQTVVKLLELAREQNIGINIDAEEMDRLEISLKLFEKLYRSSINKGWGKLGLVVQAYSKRGLPVLRWLNALAQEQGDVIPVRLVKGAYWDTEVKLAQQKGLPEYPVFTLKENTDISYLVCADFLLSETTRGGLFPQFATHNAHTVAAVMAAAKTVAKKSGKARGFEFQRLHGMGDALYKAVMEPAGNQKVPVRIYAPVGAHKDLLPYLVRRLLENGANSSFVHRLVDANTPVSDLTVHPVEQVKNYKTLRNSRIPLPGDLFSDRRNSKGVNLWCEKHWKQLHADLRQWDSHQWHAASSPVSAASLSEKRASGGAAETMHSPRDLREVVGHVVWSTPEELQSALQVAEQFFPTWSATPVEKRAIALEKFADLMESNLAELMALCCREAGKTMQDGIDEVREAVDFCRYYAVQARKLMGKPELLPGPTGESNELYSVGRGTFVCISPWNFPLAIFTGQVVAALVAGNCVLAKPAEQTSLIAARAVALMHEAGIPARALQLLLGDGAKIGPDLLSDKRVAGVAFTGSTGAAHSINRTLAARDGAIGILIAETGGQNAMIVDSTALPEQVCRDVLQSAFASAGQRCSALRVLFVQEDIADQLIEVLGGALRELRVDDPRYLSTDVGPVIDAEALGNLKAHIRTIGEHSRWQARGSVHGVGSSHAEGLQGHYLAPTIVEIDSLDQLQAEHFGPVLHVIRYSAKGLTSVIDSINNSGFGLTLGIHTRNESAALDIERRVRVGNTYINRNQIGAVVGVQPFGGLGLSGTGPKAGGPHYLPRFTTERVRTINTTAVGGNATLLSLEGGHD</sequence>
<dbReference type="EC" id="1.5.5.2" evidence="5"/>
<comment type="cofactor">
    <cofactor evidence="5">
        <name>FAD</name>
        <dbReference type="ChEBI" id="CHEBI:57692"/>
    </cofactor>
</comment>
<accession>A0ABP7NTF3</accession>
<dbReference type="Pfam" id="PF00171">
    <property type="entry name" value="Aldedh"/>
    <property type="match status" value="1"/>
</dbReference>
<evidence type="ECO:0000256" key="4">
    <source>
        <dbReference type="ARBA" id="ARBA00048142"/>
    </source>
</evidence>
<dbReference type="Gene3D" id="1.20.5.460">
    <property type="entry name" value="Single helix bin"/>
    <property type="match status" value="1"/>
</dbReference>
<dbReference type="Pfam" id="PF14850">
    <property type="entry name" value="Pro_dh-DNA_bdg"/>
    <property type="match status" value="1"/>
</dbReference>
<gene>
    <name evidence="10" type="primary">putA</name>
    <name evidence="10" type="ORF">GCM10022278_10710</name>
</gene>
<dbReference type="NCBIfam" id="TIGR01238">
    <property type="entry name" value="D1pyr5carbox3"/>
    <property type="match status" value="1"/>
</dbReference>
<evidence type="ECO:0000256" key="2">
    <source>
        <dbReference type="ARBA" id="ARBA00023002"/>
    </source>
</evidence>
<dbReference type="InterPro" id="IPR016160">
    <property type="entry name" value="Ald_DH_CS_CYS"/>
</dbReference>
<dbReference type="Pfam" id="PF01619">
    <property type="entry name" value="Pro_dh"/>
    <property type="match status" value="1"/>
</dbReference>
<dbReference type="InterPro" id="IPR005933">
    <property type="entry name" value="PutA_C"/>
</dbReference>
<evidence type="ECO:0000256" key="3">
    <source>
        <dbReference type="ARBA" id="ARBA00023027"/>
    </source>
</evidence>
<keyword evidence="5" id="KW-0238">DNA-binding</keyword>
<keyword evidence="5" id="KW-0805">Transcription regulation</keyword>
<keyword evidence="5" id="KW-0642">Proline metabolism</keyword>
<dbReference type="InterPro" id="IPR029041">
    <property type="entry name" value="FAD-linked_oxidoreductase-like"/>
</dbReference>
<dbReference type="PANTHER" id="PTHR42862:SF1">
    <property type="entry name" value="DELTA-1-PYRROLINE-5-CARBOXYLATE DEHYDROGENASE 2, ISOFORM A-RELATED"/>
    <property type="match status" value="1"/>
</dbReference>
<organism evidence="10 11">
    <name type="scientific">Allohahella marinimesophila</name>
    <dbReference type="NCBI Taxonomy" id="1054972"/>
    <lineage>
        <taxon>Bacteria</taxon>
        <taxon>Pseudomonadati</taxon>
        <taxon>Pseudomonadota</taxon>
        <taxon>Gammaproteobacteria</taxon>
        <taxon>Oceanospirillales</taxon>
        <taxon>Hahellaceae</taxon>
        <taxon>Allohahella</taxon>
    </lineage>
</organism>
<dbReference type="Gene3D" id="3.40.605.10">
    <property type="entry name" value="Aldehyde Dehydrogenase, Chain A, domain 1"/>
    <property type="match status" value="1"/>
</dbReference>
<comment type="pathway">
    <text evidence="5">Amino-acid degradation; L-proline degradation into L-glutamate; L-glutamate from L-proline: step 1/2.</text>
</comment>
<feature type="domain" description="Proline dehydrogenase PutA" evidence="8">
    <location>
        <begin position="71"/>
        <end position="185"/>
    </location>
</feature>
<dbReference type="PROSITE" id="PS00070">
    <property type="entry name" value="ALDEHYDE_DEHYDR_CYS"/>
    <property type="match status" value="1"/>
</dbReference>
<dbReference type="SUPFAM" id="SSF51730">
    <property type="entry name" value="FAD-linked oxidoreductase"/>
    <property type="match status" value="1"/>
</dbReference>
<evidence type="ECO:0000313" key="11">
    <source>
        <dbReference type="Proteomes" id="UP001501337"/>
    </source>
</evidence>
<comment type="catalytic activity">
    <reaction evidence="5">
        <text>L-proline + a quinone = (S)-1-pyrroline-5-carboxylate + a quinol + H(+)</text>
        <dbReference type="Rhea" id="RHEA:23784"/>
        <dbReference type="ChEBI" id="CHEBI:15378"/>
        <dbReference type="ChEBI" id="CHEBI:17388"/>
        <dbReference type="ChEBI" id="CHEBI:24646"/>
        <dbReference type="ChEBI" id="CHEBI:60039"/>
        <dbReference type="ChEBI" id="CHEBI:132124"/>
        <dbReference type="EC" id="1.5.5.2"/>
    </reaction>
</comment>
<dbReference type="InterPro" id="IPR050485">
    <property type="entry name" value="Proline_metab_enzyme"/>
</dbReference>
<dbReference type="Gene3D" id="3.40.309.10">
    <property type="entry name" value="Aldehyde Dehydrogenase, Chain A, domain 2"/>
    <property type="match status" value="1"/>
</dbReference>
<comment type="caution">
    <text evidence="10">The sequence shown here is derived from an EMBL/GenBank/DDBJ whole genome shotgun (WGS) entry which is preliminary data.</text>
</comment>
<dbReference type="InterPro" id="IPR024082">
    <property type="entry name" value="PRODH_PutA_dom_II"/>
</dbReference>
<dbReference type="Pfam" id="PF18327">
    <property type="entry name" value="PRODH"/>
    <property type="match status" value="1"/>
</dbReference>
<comment type="similarity">
    <text evidence="5">In the C-terminal section; belongs to the aldehyde dehydrogenase family.</text>
</comment>
<feature type="domain" description="Aldehyde dehydrogenase" evidence="6">
    <location>
        <begin position="614"/>
        <end position="1071"/>
    </location>
</feature>
<comment type="pathway">
    <text evidence="1 5">Amino-acid degradation; L-proline degradation into L-glutamate; L-glutamate from L-proline: step 2/2.</text>
</comment>
<evidence type="ECO:0000256" key="5">
    <source>
        <dbReference type="PIRNR" id="PIRNR000197"/>
    </source>
</evidence>
<evidence type="ECO:0000259" key="8">
    <source>
        <dbReference type="Pfam" id="PF14850"/>
    </source>
</evidence>
<feature type="domain" description="Proline utilization A proline dehydrogenase N-terminal" evidence="9">
    <location>
        <begin position="20"/>
        <end position="63"/>
    </location>
</feature>